<sequence>MAFDVYDDSNVVLLSGLGGSTLRTYNTSTGHLLERRLHSPARAETHESGDIARTWNSPDNRSLVVYSHIRTTSDTVYAIDNGSTIASLNIPGNLPTAMLGFVLLDVPMTAEITQALCSAWLESTSIRAAVLTQGLKGQGRILPRDGSVYVVRYNGESLLPMWKFTDMVPFSYENTMFCSSPARKRSRPSALPLSYIYLNQVHLAAQPPD</sequence>
<organism evidence="1 2">
    <name type="scientific">Pisolithus tinctorius Marx 270</name>
    <dbReference type="NCBI Taxonomy" id="870435"/>
    <lineage>
        <taxon>Eukaryota</taxon>
        <taxon>Fungi</taxon>
        <taxon>Dikarya</taxon>
        <taxon>Basidiomycota</taxon>
        <taxon>Agaricomycotina</taxon>
        <taxon>Agaricomycetes</taxon>
        <taxon>Agaricomycetidae</taxon>
        <taxon>Boletales</taxon>
        <taxon>Sclerodermatineae</taxon>
        <taxon>Pisolithaceae</taxon>
        <taxon>Pisolithus</taxon>
    </lineage>
</organism>
<dbReference type="EMBL" id="KN831969">
    <property type="protein sequence ID" value="KIO04868.1"/>
    <property type="molecule type" value="Genomic_DNA"/>
</dbReference>
<gene>
    <name evidence="1" type="ORF">M404DRAFT_25946</name>
</gene>
<dbReference type="InParanoid" id="A0A0C3J771"/>
<proteinExistence type="predicted"/>
<evidence type="ECO:0000313" key="2">
    <source>
        <dbReference type="Proteomes" id="UP000054217"/>
    </source>
</evidence>
<protein>
    <submittedName>
        <fullName evidence="1">Uncharacterized protein</fullName>
    </submittedName>
</protein>
<dbReference type="AlphaFoldDB" id="A0A0C3J771"/>
<reference evidence="2" key="2">
    <citation type="submission" date="2015-01" db="EMBL/GenBank/DDBJ databases">
        <title>Evolutionary Origins and Diversification of the Mycorrhizal Mutualists.</title>
        <authorList>
            <consortium name="DOE Joint Genome Institute"/>
            <consortium name="Mycorrhizal Genomics Consortium"/>
            <person name="Kohler A."/>
            <person name="Kuo A."/>
            <person name="Nagy L.G."/>
            <person name="Floudas D."/>
            <person name="Copeland A."/>
            <person name="Barry K.W."/>
            <person name="Cichocki N."/>
            <person name="Veneault-Fourrey C."/>
            <person name="LaButti K."/>
            <person name="Lindquist E.A."/>
            <person name="Lipzen A."/>
            <person name="Lundell T."/>
            <person name="Morin E."/>
            <person name="Murat C."/>
            <person name="Riley R."/>
            <person name="Ohm R."/>
            <person name="Sun H."/>
            <person name="Tunlid A."/>
            <person name="Henrissat B."/>
            <person name="Grigoriev I.V."/>
            <person name="Hibbett D.S."/>
            <person name="Martin F."/>
        </authorList>
    </citation>
    <scope>NUCLEOTIDE SEQUENCE [LARGE SCALE GENOMIC DNA]</scope>
    <source>
        <strain evidence="2">Marx 270</strain>
    </source>
</reference>
<keyword evidence="2" id="KW-1185">Reference proteome</keyword>
<dbReference type="OrthoDB" id="2709131at2759"/>
<reference evidence="1 2" key="1">
    <citation type="submission" date="2014-04" db="EMBL/GenBank/DDBJ databases">
        <authorList>
            <consortium name="DOE Joint Genome Institute"/>
            <person name="Kuo A."/>
            <person name="Kohler A."/>
            <person name="Costa M.D."/>
            <person name="Nagy L.G."/>
            <person name="Floudas D."/>
            <person name="Copeland A."/>
            <person name="Barry K.W."/>
            <person name="Cichocki N."/>
            <person name="Veneault-Fourrey C."/>
            <person name="LaButti K."/>
            <person name="Lindquist E.A."/>
            <person name="Lipzen A."/>
            <person name="Lundell T."/>
            <person name="Morin E."/>
            <person name="Murat C."/>
            <person name="Sun H."/>
            <person name="Tunlid A."/>
            <person name="Henrissat B."/>
            <person name="Grigoriev I.V."/>
            <person name="Hibbett D.S."/>
            <person name="Martin F."/>
            <person name="Nordberg H.P."/>
            <person name="Cantor M.N."/>
            <person name="Hua S.X."/>
        </authorList>
    </citation>
    <scope>NUCLEOTIDE SEQUENCE [LARGE SCALE GENOMIC DNA]</scope>
    <source>
        <strain evidence="1 2">Marx 270</strain>
    </source>
</reference>
<dbReference type="STRING" id="870435.A0A0C3J771"/>
<dbReference type="HOGENOM" id="CLU_1315860_0_0_1"/>
<name>A0A0C3J771_PISTI</name>
<accession>A0A0C3J771</accession>
<dbReference type="Proteomes" id="UP000054217">
    <property type="component" value="Unassembled WGS sequence"/>
</dbReference>
<evidence type="ECO:0000313" key="1">
    <source>
        <dbReference type="EMBL" id="KIO04868.1"/>
    </source>
</evidence>